<feature type="compositionally biased region" description="Basic and acidic residues" evidence="1">
    <location>
        <begin position="443"/>
        <end position="466"/>
    </location>
</feature>
<organism evidence="2 3">
    <name type="scientific">Streptomyces macrolidinus</name>
    <dbReference type="NCBI Taxonomy" id="2952607"/>
    <lineage>
        <taxon>Bacteria</taxon>
        <taxon>Bacillati</taxon>
        <taxon>Actinomycetota</taxon>
        <taxon>Actinomycetes</taxon>
        <taxon>Kitasatosporales</taxon>
        <taxon>Streptomycetaceae</taxon>
        <taxon>Streptomyces</taxon>
    </lineage>
</organism>
<dbReference type="Proteomes" id="UP001523219">
    <property type="component" value="Unassembled WGS sequence"/>
</dbReference>
<dbReference type="EMBL" id="JAMWMR010000002">
    <property type="protein sequence ID" value="MCN9239943.1"/>
    <property type="molecule type" value="Genomic_DNA"/>
</dbReference>
<evidence type="ECO:0000313" key="3">
    <source>
        <dbReference type="Proteomes" id="UP001523219"/>
    </source>
</evidence>
<keyword evidence="3" id="KW-1185">Reference proteome</keyword>
<reference evidence="2 3" key="1">
    <citation type="submission" date="2022-05" db="EMBL/GenBank/DDBJ databases">
        <title>Streptomyces sp. nov. RY43-2 isolated from soil of a peat swamp forest.</title>
        <authorList>
            <person name="Kanchanasin P."/>
            <person name="Tanasupawat S."/>
            <person name="Phongsopitanun W."/>
        </authorList>
    </citation>
    <scope>NUCLEOTIDE SEQUENCE [LARGE SCALE GENOMIC DNA]</scope>
    <source>
        <strain evidence="2 3">RY43-2</strain>
    </source>
</reference>
<feature type="compositionally biased region" description="Polar residues" evidence="1">
    <location>
        <begin position="576"/>
        <end position="591"/>
    </location>
</feature>
<sequence>MADEMEMIEPSGIPHFIGDLDALATDVMLLAADAGQLRASGSDVHTTFQHLSAFYSAPEAEQLFATTLPVQQKSDAFADDLEKVAGALLDYSIEVEPLVKRLDTLKAEATAFVNSVAGDDDWKKDQGKIDHNLELWQGVNHTVTAFQAAERRAYDKIMALIGGELLTVDDGSHGKNMYGYKADDLDHAEETPWGAPAEREYEGWAWVRHTLKSAVWDGFIVDGVWGTIKGLGTLVGTDGWDAAGDAWTNLGKLGTGLVITLIPVAGEAFWMASDDKLPSWLRDSRTAMKETGKALVAYDTWKTNPARATGAVAFNGLTAVFTGGSGAAAASGASKASAAVRTVSAVSKFSRAVDPMTYIGKAGKFTFTKVGDTFTTLKNLHTGTTADLLKQAEALRSPTIPDTAIPYLDTTGKVVYLTDEGHVLNPDGSLRQHADQAAAEVSAADRSRIDAAPHSPAEVRTHERKPQLVGAHAATNSAADEVGSGRNTSAGGGAGHSPSGGHRSEGSPAASHSTADNAASHGTSGSGSHSQQASHSSSNSSTSSHDADGSHHEGSSSSPAQGGGNPAPSPVGDGYVQQTPHRTSGSHSSLDPETVDNRIAELDDRLGGEGHAPGRHLYPSDDALRDRLGTVAHDAQGNPRVYGPNSNYPGLFKSENNIDPLTGTTVDGVSGRAHRVGAFATRFDNAEDMVTADRYFRDEIARTGEFPQTASIEQVLGPEGYKRLSGFYRDPANPRESLPVDFQGGSIIPVYRFENGNWRLHTMFADPATGRHP</sequence>
<proteinExistence type="predicted"/>
<feature type="compositionally biased region" description="Low complexity" evidence="1">
    <location>
        <begin position="517"/>
        <end position="544"/>
    </location>
</feature>
<evidence type="ECO:0000256" key="1">
    <source>
        <dbReference type="SAM" id="MobiDB-lite"/>
    </source>
</evidence>
<protein>
    <submittedName>
        <fullName evidence="2">Uncharacterized protein</fullName>
    </submittedName>
</protein>
<feature type="region of interest" description="Disordered" evidence="1">
    <location>
        <begin position="440"/>
        <end position="594"/>
    </location>
</feature>
<evidence type="ECO:0000313" key="2">
    <source>
        <dbReference type="EMBL" id="MCN9239943.1"/>
    </source>
</evidence>
<name>A0ABT0Z858_9ACTN</name>
<feature type="compositionally biased region" description="Basic and acidic residues" evidence="1">
    <location>
        <begin position="545"/>
        <end position="554"/>
    </location>
</feature>
<dbReference type="RefSeq" id="WP_252422156.1">
    <property type="nucleotide sequence ID" value="NZ_JAMWMR010000002.1"/>
</dbReference>
<gene>
    <name evidence="2" type="ORF">NGF19_03925</name>
</gene>
<accession>A0ABT0Z858</accession>
<comment type="caution">
    <text evidence="2">The sequence shown here is derived from an EMBL/GenBank/DDBJ whole genome shotgun (WGS) entry which is preliminary data.</text>
</comment>